<dbReference type="GO" id="GO:0005829">
    <property type="term" value="C:cytosol"/>
    <property type="evidence" value="ECO:0007669"/>
    <property type="project" value="TreeGrafter"/>
</dbReference>
<feature type="domain" description="Hydantoinase/oxoprolinase N-terminal" evidence="2">
    <location>
        <begin position="3"/>
        <end position="154"/>
    </location>
</feature>
<dbReference type="GO" id="GO:0017168">
    <property type="term" value="F:5-oxoprolinase (ATP-hydrolyzing) activity"/>
    <property type="evidence" value="ECO:0007669"/>
    <property type="project" value="TreeGrafter"/>
</dbReference>
<dbReference type="InterPro" id="IPR043129">
    <property type="entry name" value="ATPase_NBD"/>
</dbReference>
<name>A0A8J3AV38_9BURK</name>
<organism evidence="3 4">
    <name type="scientific">Oxalicibacterium solurbis</name>
    <dbReference type="NCBI Taxonomy" id="69280"/>
    <lineage>
        <taxon>Bacteria</taxon>
        <taxon>Pseudomonadati</taxon>
        <taxon>Pseudomonadota</taxon>
        <taxon>Betaproteobacteria</taxon>
        <taxon>Burkholderiales</taxon>
        <taxon>Oxalobacteraceae</taxon>
        <taxon>Oxalicibacterium</taxon>
    </lineage>
</organism>
<dbReference type="Proteomes" id="UP000627205">
    <property type="component" value="Unassembled WGS sequence"/>
</dbReference>
<evidence type="ECO:0000313" key="4">
    <source>
        <dbReference type="Proteomes" id="UP000627205"/>
    </source>
</evidence>
<dbReference type="InterPro" id="IPR008040">
    <property type="entry name" value="Hydant_A_N"/>
</dbReference>
<dbReference type="Pfam" id="PF05378">
    <property type="entry name" value="Hydant_A_N"/>
    <property type="match status" value="1"/>
</dbReference>
<comment type="caution">
    <text evidence="3">The sequence shown here is derived from an EMBL/GenBank/DDBJ whole genome shotgun (WGS) entry which is preliminary data.</text>
</comment>
<protein>
    <submittedName>
        <fullName evidence="3">Hydantoinase/oxoprolinase</fullName>
    </submittedName>
</protein>
<evidence type="ECO:0000313" key="3">
    <source>
        <dbReference type="EMBL" id="GGI53482.1"/>
    </source>
</evidence>
<dbReference type="AlphaFoldDB" id="A0A8J3AV38"/>
<dbReference type="PANTHER" id="PTHR11365">
    <property type="entry name" value="5-OXOPROLINASE RELATED"/>
    <property type="match status" value="1"/>
</dbReference>
<dbReference type="RefSeq" id="WP_188419531.1">
    <property type="nucleotide sequence ID" value="NZ_BMDP01000001.1"/>
</dbReference>
<dbReference type="SUPFAM" id="SSF53067">
    <property type="entry name" value="Actin-like ATPase domain"/>
    <property type="match status" value="2"/>
</dbReference>
<reference evidence="3" key="2">
    <citation type="submission" date="2020-09" db="EMBL/GenBank/DDBJ databases">
        <authorList>
            <person name="Sun Q."/>
            <person name="Sedlacek I."/>
        </authorList>
    </citation>
    <scope>NUCLEOTIDE SEQUENCE</scope>
    <source>
        <strain evidence="3">CCM 7664</strain>
    </source>
</reference>
<dbReference type="EMBL" id="BMDP01000001">
    <property type="protein sequence ID" value="GGI53482.1"/>
    <property type="molecule type" value="Genomic_DNA"/>
</dbReference>
<dbReference type="PANTHER" id="PTHR11365:SF2">
    <property type="entry name" value="5-OXOPROLINASE"/>
    <property type="match status" value="1"/>
</dbReference>
<keyword evidence="4" id="KW-1185">Reference proteome</keyword>
<feature type="domain" description="Hydantoinase A/oxoprolinase" evidence="1">
    <location>
        <begin position="178"/>
        <end position="459"/>
    </location>
</feature>
<gene>
    <name evidence="3" type="ORF">GCM10011430_06560</name>
</gene>
<dbReference type="InterPro" id="IPR045079">
    <property type="entry name" value="Oxoprolinase-like"/>
</dbReference>
<accession>A0A8J3AV38</accession>
<reference evidence="3" key="1">
    <citation type="journal article" date="2014" name="Int. J. Syst. Evol. Microbiol.">
        <title>Complete genome sequence of Corynebacterium casei LMG S-19264T (=DSM 44701T), isolated from a smear-ripened cheese.</title>
        <authorList>
            <consortium name="US DOE Joint Genome Institute (JGI-PGF)"/>
            <person name="Walter F."/>
            <person name="Albersmeier A."/>
            <person name="Kalinowski J."/>
            <person name="Ruckert C."/>
        </authorList>
    </citation>
    <scope>NUCLEOTIDE SEQUENCE</scope>
    <source>
        <strain evidence="3">CCM 7664</strain>
    </source>
</reference>
<evidence type="ECO:0000259" key="2">
    <source>
        <dbReference type="Pfam" id="PF05378"/>
    </source>
</evidence>
<sequence>MILGIDVGGTHTDSVLMQDRKIIRKSKVLTDKNDILGCVMRATQAVVTPDDIRKLKRIVLSTTISTNAVAQNQLEPVGLIVMNGPGVSPRDLPLFDQAHFIAGYMNHRGIEAEAIDEEELAALKQQFGNDKIDNLAIIGKFSTRNPVHEQEVSAFFADQATHVSLGHHQSGVLNFPRRIATTYLNSAIWRLHSRMIAQLESYLHELGADVPLFILKADGGTIGVKQSRLFPVQTILSGPAATIMGVLPFVSKNGDSVSIDIGGTTTDIALFADGAPLLEPKGVEIEGHKTLIRGLLTHSMALGGDSHVQVVDGKLQVGPERKGAAMAFDGPVPTPTDALIVLGRASIGDKAKALRAMEGLAAELKQTPQQVAQAVIDTMCASIAAKVQQMIAEVNSKPVYTIHELLEGKTLNPQQLIAVGGPAPYVADQIGELLVMPAVVPENSDVINATGAATARTTVELNILADTESQELTFAEDGKKVRISSRTTVDDVVDIGRERLIEIARAAGAQDEDVEVEVADCQSFNVIHGYSTTGKNIRVRLQIKPGLIKHEPSNTAQV</sequence>
<proteinExistence type="predicted"/>
<dbReference type="InterPro" id="IPR002821">
    <property type="entry name" value="Hydantoinase_A"/>
</dbReference>
<evidence type="ECO:0000259" key="1">
    <source>
        <dbReference type="Pfam" id="PF01968"/>
    </source>
</evidence>
<dbReference type="GO" id="GO:0006749">
    <property type="term" value="P:glutathione metabolic process"/>
    <property type="evidence" value="ECO:0007669"/>
    <property type="project" value="TreeGrafter"/>
</dbReference>
<dbReference type="Pfam" id="PF01968">
    <property type="entry name" value="Hydantoinase_A"/>
    <property type="match status" value="1"/>
</dbReference>